<sequence length="123" mass="13939">MPGEDLHTRSTALNAARRRPLVRYLGEALAQLHEAFQFDGYGRLVVAEGSLAATRGEWSEWFTEYGLEAIRRLPESFEPLRTELEAFIKSEVPVHNPLTHLYPWDFRPGNTLVDDGTITAIVD</sequence>
<keyword evidence="2" id="KW-0614">Plasmid</keyword>
<evidence type="ECO:0000313" key="2">
    <source>
        <dbReference type="EMBL" id="AXR79936.1"/>
    </source>
</evidence>
<accession>A0A346PK91</accession>
<dbReference type="Pfam" id="PF01636">
    <property type="entry name" value="APH"/>
    <property type="match status" value="1"/>
</dbReference>
<evidence type="ECO:0000313" key="3">
    <source>
        <dbReference type="Proteomes" id="UP000258613"/>
    </source>
</evidence>
<name>A0A346PK91_9EURY</name>
<gene>
    <name evidence="2" type="ORF">AArcMg_4111</name>
</gene>
<dbReference type="InterPro" id="IPR011009">
    <property type="entry name" value="Kinase-like_dom_sf"/>
</dbReference>
<keyword evidence="2" id="KW-0808">Transferase</keyword>
<keyword evidence="3" id="KW-1185">Reference proteome</keyword>
<dbReference type="Proteomes" id="UP000258613">
    <property type="component" value="Plasmid pAArc-Mg-01"/>
</dbReference>
<proteinExistence type="predicted"/>
<dbReference type="EMBL" id="CP027032">
    <property type="protein sequence ID" value="AXR79936.1"/>
    <property type="molecule type" value="Genomic_DNA"/>
</dbReference>
<dbReference type="KEGG" id="nag:AArcMg_4111"/>
<reference evidence="2 3" key="1">
    <citation type="submission" date="2018-02" db="EMBL/GenBank/DDBJ databases">
        <title>Phenotypic and genomic properties of facultatively anaerobic sulfur-reducing natronoarchaea from hypersaline soda lakes.</title>
        <authorList>
            <person name="Sorokin D.Y."/>
            <person name="Kublanov I.V."/>
            <person name="Roman P."/>
            <person name="Sinninghe Damste J.S."/>
            <person name="Golyshin P.N."/>
            <person name="Rojo D."/>
            <person name="Ciordia S."/>
            <person name="Mena M.D.C."/>
            <person name="Ferrer M."/>
            <person name="Messina E."/>
            <person name="Smedile F."/>
            <person name="La Spada G."/>
            <person name="La Cono V."/>
            <person name="Yakimov M.M."/>
        </authorList>
    </citation>
    <scope>NUCLEOTIDE SEQUENCE [LARGE SCALE GENOMIC DNA]</scope>
    <source>
        <strain evidence="2 3">AArc-Mg</strain>
        <plasmid evidence="3">paarc-mg-01</plasmid>
    </source>
</reference>
<dbReference type="InterPro" id="IPR002575">
    <property type="entry name" value="Aminoglycoside_PTrfase"/>
</dbReference>
<feature type="domain" description="Aminoglycoside phosphotransferase" evidence="1">
    <location>
        <begin position="1"/>
        <end position="123"/>
    </location>
</feature>
<evidence type="ECO:0000259" key="1">
    <source>
        <dbReference type="Pfam" id="PF01636"/>
    </source>
</evidence>
<organism evidence="2 3">
    <name type="scientific">Natrarchaeobaculum sulfurireducens</name>
    <dbReference type="NCBI Taxonomy" id="2044521"/>
    <lineage>
        <taxon>Archaea</taxon>
        <taxon>Methanobacteriati</taxon>
        <taxon>Methanobacteriota</taxon>
        <taxon>Stenosarchaea group</taxon>
        <taxon>Halobacteria</taxon>
        <taxon>Halobacteriales</taxon>
        <taxon>Natrialbaceae</taxon>
        <taxon>Natrarchaeobaculum</taxon>
    </lineage>
</organism>
<dbReference type="GO" id="GO:0016740">
    <property type="term" value="F:transferase activity"/>
    <property type="evidence" value="ECO:0007669"/>
    <property type="project" value="UniProtKB-KW"/>
</dbReference>
<geneLocation type="plasmid" evidence="3">
    <name>paarc-mg-01</name>
</geneLocation>
<protein>
    <submittedName>
        <fullName evidence="2">Aminoglycoside phosphotransferase</fullName>
    </submittedName>
</protein>
<dbReference type="Gene3D" id="3.90.1200.10">
    <property type="match status" value="1"/>
</dbReference>
<dbReference type="SUPFAM" id="SSF56112">
    <property type="entry name" value="Protein kinase-like (PK-like)"/>
    <property type="match status" value="1"/>
</dbReference>
<dbReference type="AlphaFoldDB" id="A0A346PK91"/>